<dbReference type="PANTHER" id="PTHR35789">
    <property type="entry name" value="SPORE GERMINATION PROTEIN B3"/>
    <property type="match status" value="1"/>
</dbReference>
<dbReference type="PANTHER" id="PTHR35789:SF1">
    <property type="entry name" value="SPORE GERMINATION PROTEIN B3"/>
    <property type="match status" value="1"/>
</dbReference>
<evidence type="ECO:0000256" key="2">
    <source>
        <dbReference type="ARBA" id="ARBA00007886"/>
    </source>
</evidence>
<dbReference type="AlphaFoldDB" id="A0AA41XCA8"/>
<evidence type="ECO:0000313" key="11">
    <source>
        <dbReference type="Proteomes" id="UP001156102"/>
    </source>
</evidence>
<name>A0AA41XCA8_9BACI</name>
<protein>
    <submittedName>
        <fullName evidence="10">Ger(X)C family spore germination protein</fullName>
    </submittedName>
</protein>
<dbReference type="Proteomes" id="UP001156102">
    <property type="component" value="Unassembled WGS sequence"/>
</dbReference>
<evidence type="ECO:0000259" key="8">
    <source>
        <dbReference type="Pfam" id="PF05504"/>
    </source>
</evidence>
<dbReference type="InterPro" id="IPR008844">
    <property type="entry name" value="Spore_GerAC-like"/>
</dbReference>
<keyword evidence="6" id="KW-0564">Palmitate</keyword>
<sequence>MMRRCLLLLSCIPLLSGCWDRREINDVAFVIATALDKEGDKYRSTVQIPLPGQMGGVGSGGGGGGTSGSKTWYLESATGRTIRESNAKQQKAISRRLYFAHRRVVMIGEDLAKDGMEQMVDLFGRAPQNRLTSFPVIAKGRAAELLQVEAPTEMFPAEMVRELISNSSEEPTTLKDMVSEMLTEGIDPALPVVTKRNTDPGAKGDSQSTVGVSGMAVFNDQNKLAGMLNDKEAQAVLFALNRARATEISIFPKKGKHGVALQVQETSIRIDPVTSGKQVKVHIHGKVRALIVENDTKMGMANMDNLQKLQNLLNRTLEKQVIQGVAALQKAGSDAMGIGRSIHADNPKLWQSIHHEWPKLYPKVPVSVSLDSEIEHGGTLVTPLGIQKEEQEK</sequence>
<proteinExistence type="inferred from homology"/>
<keyword evidence="5" id="KW-0472">Membrane</keyword>
<keyword evidence="3" id="KW-0309">Germination</keyword>
<evidence type="ECO:0000256" key="4">
    <source>
        <dbReference type="ARBA" id="ARBA00022729"/>
    </source>
</evidence>
<keyword evidence="11" id="KW-1185">Reference proteome</keyword>
<dbReference type="InterPro" id="IPR057336">
    <property type="entry name" value="GerAC_N"/>
</dbReference>
<dbReference type="InterPro" id="IPR038501">
    <property type="entry name" value="Spore_GerAC_C_sf"/>
</dbReference>
<evidence type="ECO:0000256" key="1">
    <source>
        <dbReference type="ARBA" id="ARBA00004635"/>
    </source>
</evidence>
<dbReference type="Pfam" id="PF05504">
    <property type="entry name" value="Spore_GerAC"/>
    <property type="match status" value="1"/>
</dbReference>
<keyword evidence="4" id="KW-0732">Signal</keyword>
<comment type="caution">
    <text evidence="10">The sequence shown here is derived from an EMBL/GenBank/DDBJ whole genome shotgun (WGS) entry which is preliminary data.</text>
</comment>
<dbReference type="RefSeq" id="WP_254760984.1">
    <property type="nucleotide sequence ID" value="NZ_JANCLT010000018.1"/>
</dbReference>
<evidence type="ECO:0000259" key="9">
    <source>
        <dbReference type="Pfam" id="PF25198"/>
    </source>
</evidence>
<comment type="subcellular location">
    <subcellularLocation>
        <location evidence="1">Membrane</location>
        <topology evidence="1">Lipid-anchor</topology>
    </subcellularLocation>
</comment>
<gene>
    <name evidence="10" type="ORF">NK662_21275</name>
</gene>
<evidence type="ECO:0000256" key="5">
    <source>
        <dbReference type="ARBA" id="ARBA00023136"/>
    </source>
</evidence>
<evidence type="ECO:0000256" key="7">
    <source>
        <dbReference type="ARBA" id="ARBA00023288"/>
    </source>
</evidence>
<feature type="domain" description="Spore germination GerAC-like C-terminal" evidence="8">
    <location>
        <begin position="213"/>
        <end position="378"/>
    </location>
</feature>
<dbReference type="Pfam" id="PF25198">
    <property type="entry name" value="Spore_GerAC_N"/>
    <property type="match status" value="1"/>
</dbReference>
<comment type="similarity">
    <text evidence="2">Belongs to the GerABKC lipoprotein family.</text>
</comment>
<dbReference type="GO" id="GO:0009847">
    <property type="term" value="P:spore germination"/>
    <property type="evidence" value="ECO:0007669"/>
    <property type="project" value="InterPro"/>
</dbReference>
<dbReference type="NCBIfam" id="TIGR02887">
    <property type="entry name" value="spore_ger_x_C"/>
    <property type="match status" value="1"/>
</dbReference>
<dbReference type="EMBL" id="JANCLT010000018">
    <property type="protein sequence ID" value="MCP8971058.1"/>
    <property type="molecule type" value="Genomic_DNA"/>
</dbReference>
<feature type="domain" description="Spore germination protein N-terminal" evidence="9">
    <location>
        <begin position="20"/>
        <end position="194"/>
    </location>
</feature>
<evidence type="ECO:0000256" key="6">
    <source>
        <dbReference type="ARBA" id="ARBA00023139"/>
    </source>
</evidence>
<keyword evidence="7" id="KW-0449">Lipoprotein</keyword>
<reference evidence="10" key="1">
    <citation type="submission" date="2022-07" db="EMBL/GenBank/DDBJ databases">
        <authorList>
            <person name="Li W.-J."/>
            <person name="Deng Q.-Q."/>
        </authorList>
    </citation>
    <scope>NUCLEOTIDE SEQUENCE</scope>
    <source>
        <strain evidence="10">SYSU M60031</strain>
    </source>
</reference>
<dbReference type="Gene3D" id="3.30.300.210">
    <property type="entry name" value="Nutrient germinant receptor protein C, domain 3"/>
    <property type="match status" value="1"/>
</dbReference>
<organism evidence="10 11">
    <name type="scientific">Ectobacillus ponti</name>
    <dbReference type="NCBI Taxonomy" id="2961894"/>
    <lineage>
        <taxon>Bacteria</taxon>
        <taxon>Bacillati</taxon>
        <taxon>Bacillota</taxon>
        <taxon>Bacilli</taxon>
        <taxon>Bacillales</taxon>
        <taxon>Bacillaceae</taxon>
        <taxon>Ectobacillus</taxon>
    </lineage>
</organism>
<dbReference type="PROSITE" id="PS51257">
    <property type="entry name" value="PROKAR_LIPOPROTEIN"/>
    <property type="match status" value="1"/>
</dbReference>
<dbReference type="InterPro" id="IPR046953">
    <property type="entry name" value="Spore_GerAC-like_C"/>
</dbReference>
<dbReference type="GO" id="GO:0016020">
    <property type="term" value="C:membrane"/>
    <property type="evidence" value="ECO:0007669"/>
    <property type="project" value="UniProtKB-SubCell"/>
</dbReference>
<accession>A0AA41XCA8</accession>
<evidence type="ECO:0000313" key="10">
    <source>
        <dbReference type="EMBL" id="MCP8971058.1"/>
    </source>
</evidence>
<evidence type="ECO:0000256" key="3">
    <source>
        <dbReference type="ARBA" id="ARBA00022544"/>
    </source>
</evidence>